<evidence type="ECO:0000259" key="1">
    <source>
        <dbReference type="PROSITE" id="PS50011"/>
    </source>
</evidence>
<gene>
    <name evidence="2" type="ORF">Fmac_000167</name>
</gene>
<comment type="caution">
    <text evidence="2">The sequence shown here is derived from an EMBL/GenBank/DDBJ whole genome shotgun (WGS) entry which is preliminary data.</text>
</comment>
<accession>A0ABD1NDH1</accession>
<dbReference type="InterPro" id="IPR011009">
    <property type="entry name" value="Kinase-like_dom_sf"/>
</dbReference>
<dbReference type="PANTHER" id="PTHR46821:SF2">
    <property type="entry name" value="OS03G0251700 PROTEIN"/>
    <property type="match status" value="1"/>
</dbReference>
<dbReference type="PROSITE" id="PS50011">
    <property type="entry name" value="PROTEIN_KINASE_DOM"/>
    <property type="match status" value="1"/>
</dbReference>
<dbReference type="AlphaFoldDB" id="A0ABD1NDH1"/>
<dbReference type="InterPro" id="IPR044576">
    <property type="entry name" value="At4g25390-like"/>
</dbReference>
<dbReference type="PANTHER" id="PTHR46821">
    <property type="entry name" value="OS07G0586332 PROTEIN"/>
    <property type="match status" value="1"/>
</dbReference>
<dbReference type="EMBL" id="JBGMDY010000001">
    <property type="protein sequence ID" value="KAL2346167.1"/>
    <property type="molecule type" value="Genomic_DNA"/>
</dbReference>
<dbReference type="InterPro" id="IPR000719">
    <property type="entry name" value="Prot_kinase_dom"/>
</dbReference>
<evidence type="ECO:0000313" key="2">
    <source>
        <dbReference type="EMBL" id="KAL2346167.1"/>
    </source>
</evidence>
<protein>
    <recommendedName>
        <fullName evidence="1">Protein kinase domain-containing protein</fullName>
    </recommendedName>
</protein>
<dbReference type="SUPFAM" id="SSF56112">
    <property type="entry name" value="Protein kinase-like (PK-like)"/>
    <property type="match status" value="1"/>
</dbReference>
<dbReference type="Proteomes" id="UP001603857">
    <property type="component" value="Unassembled WGS sequence"/>
</dbReference>
<name>A0ABD1NDH1_9FABA</name>
<dbReference type="Pfam" id="PF07714">
    <property type="entry name" value="PK_Tyr_Ser-Thr"/>
    <property type="match status" value="1"/>
</dbReference>
<feature type="domain" description="Protein kinase" evidence="1">
    <location>
        <begin position="4"/>
        <end position="90"/>
    </location>
</feature>
<dbReference type="InterPro" id="IPR001245">
    <property type="entry name" value="Ser-Thr/Tyr_kinase_cat_dom"/>
</dbReference>
<keyword evidence="3" id="KW-1185">Reference proteome</keyword>
<sequence>MNLFSASMKLGYEGFGSVHKATLPSRQMVALKVMVSSSSLKGEREFRNKLNLCLNLKSPFVVLLLDFSSNRRSWKLVLVYELMSNWRICA</sequence>
<organism evidence="2 3">
    <name type="scientific">Flemingia macrophylla</name>
    <dbReference type="NCBI Taxonomy" id="520843"/>
    <lineage>
        <taxon>Eukaryota</taxon>
        <taxon>Viridiplantae</taxon>
        <taxon>Streptophyta</taxon>
        <taxon>Embryophyta</taxon>
        <taxon>Tracheophyta</taxon>
        <taxon>Spermatophyta</taxon>
        <taxon>Magnoliopsida</taxon>
        <taxon>eudicotyledons</taxon>
        <taxon>Gunneridae</taxon>
        <taxon>Pentapetalae</taxon>
        <taxon>rosids</taxon>
        <taxon>fabids</taxon>
        <taxon>Fabales</taxon>
        <taxon>Fabaceae</taxon>
        <taxon>Papilionoideae</taxon>
        <taxon>50 kb inversion clade</taxon>
        <taxon>NPAAA clade</taxon>
        <taxon>indigoferoid/millettioid clade</taxon>
        <taxon>Phaseoleae</taxon>
        <taxon>Flemingia</taxon>
    </lineage>
</organism>
<evidence type="ECO:0000313" key="3">
    <source>
        <dbReference type="Proteomes" id="UP001603857"/>
    </source>
</evidence>
<dbReference type="Gene3D" id="3.30.200.20">
    <property type="entry name" value="Phosphorylase Kinase, domain 1"/>
    <property type="match status" value="1"/>
</dbReference>
<reference evidence="2 3" key="1">
    <citation type="submission" date="2024-08" db="EMBL/GenBank/DDBJ databases">
        <title>Insights into the chromosomal genome structure of Flemingia macrophylla.</title>
        <authorList>
            <person name="Ding Y."/>
            <person name="Zhao Y."/>
            <person name="Bi W."/>
            <person name="Wu M."/>
            <person name="Zhao G."/>
            <person name="Gong Y."/>
            <person name="Li W."/>
            <person name="Zhang P."/>
        </authorList>
    </citation>
    <scope>NUCLEOTIDE SEQUENCE [LARGE SCALE GENOMIC DNA]</scope>
    <source>
        <strain evidence="2">DYQJB</strain>
        <tissue evidence="2">Leaf</tissue>
    </source>
</reference>
<proteinExistence type="predicted"/>